<keyword evidence="2" id="KW-0732">Signal</keyword>
<sequence>MAVNRPLSRRTTLLACLVALAAMPLSFVGYAGVRPTQVRTNSVARQARGPVPSDTVEKKKPRGYKKQLFKRMPNSNLSIEAIMKRITTILIKNMEEDFRDAPMKTVDLMKDVGLTGNQMKSKRFIIEALQLLQAQKVVHKVKQNPARWEIHEEYRKYGVPPISRSKRSPWSLTHLLQFKRTKAPKFGPAHGLYRPKDRDFLKSRDLPLQAIYDPIVKPDPYSSGDLADLDVNPPRAREVDPVLYQDMLPEAPKDKDGKFVTFDQEAG</sequence>
<evidence type="ECO:0000313" key="5">
    <source>
        <dbReference type="Proteomes" id="UP001152797"/>
    </source>
</evidence>
<dbReference type="AlphaFoldDB" id="A0A9P1BJ95"/>
<feature type="chain" id="PRO_5043269494" evidence="2">
    <location>
        <begin position="23"/>
        <end position="267"/>
    </location>
</feature>
<dbReference type="EMBL" id="CAMXCT010000023">
    <property type="protein sequence ID" value="CAI3972611.1"/>
    <property type="molecule type" value="Genomic_DNA"/>
</dbReference>
<evidence type="ECO:0000256" key="1">
    <source>
        <dbReference type="SAM" id="MobiDB-lite"/>
    </source>
</evidence>
<dbReference type="EMBL" id="CAMXCT030000023">
    <property type="protein sequence ID" value="CAL4759923.1"/>
    <property type="molecule type" value="Genomic_DNA"/>
</dbReference>
<proteinExistence type="predicted"/>
<feature type="signal peptide" evidence="2">
    <location>
        <begin position="1"/>
        <end position="22"/>
    </location>
</feature>
<feature type="region of interest" description="Disordered" evidence="1">
    <location>
        <begin position="248"/>
        <end position="267"/>
    </location>
</feature>
<name>A0A9P1BJ95_9DINO</name>
<dbReference type="Proteomes" id="UP001152797">
    <property type="component" value="Unassembled WGS sequence"/>
</dbReference>
<accession>A0A9P1BJ95</accession>
<keyword evidence="5" id="KW-1185">Reference proteome</keyword>
<gene>
    <name evidence="3" type="ORF">C1SCF055_LOCUS1180</name>
</gene>
<evidence type="ECO:0000313" key="4">
    <source>
        <dbReference type="EMBL" id="CAL1125986.1"/>
    </source>
</evidence>
<evidence type="ECO:0000313" key="3">
    <source>
        <dbReference type="EMBL" id="CAI3972611.1"/>
    </source>
</evidence>
<protein>
    <submittedName>
        <fullName evidence="3">Uncharacterized protein</fullName>
    </submittedName>
</protein>
<reference evidence="3" key="1">
    <citation type="submission" date="2022-10" db="EMBL/GenBank/DDBJ databases">
        <authorList>
            <person name="Chen Y."/>
            <person name="Dougan E. K."/>
            <person name="Chan C."/>
            <person name="Rhodes N."/>
            <person name="Thang M."/>
        </authorList>
    </citation>
    <scope>NUCLEOTIDE SEQUENCE</scope>
</reference>
<reference evidence="4" key="2">
    <citation type="submission" date="2024-04" db="EMBL/GenBank/DDBJ databases">
        <authorList>
            <person name="Chen Y."/>
            <person name="Shah S."/>
            <person name="Dougan E. K."/>
            <person name="Thang M."/>
            <person name="Chan C."/>
        </authorList>
    </citation>
    <scope>NUCLEOTIDE SEQUENCE [LARGE SCALE GENOMIC DNA]</scope>
</reference>
<evidence type="ECO:0000256" key="2">
    <source>
        <dbReference type="SAM" id="SignalP"/>
    </source>
</evidence>
<dbReference type="EMBL" id="CAMXCT020000023">
    <property type="protein sequence ID" value="CAL1125986.1"/>
    <property type="molecule type" value="Genomic_DNA"/>
</dbReference>
<organism evidence="3">
    <name type="scientific">Cladocopium goreaui</name>
    <dbReference type="NCBI Taxonomy" id="2562237"/>
    <lineage>
        <taxon>Eukaryota</taxon>
        <taxon>Sar</taxon>
        <taxon>Alveolata</taxon>
        <taxon>Dinophyceae</taxon>
        <taxon>Suessiales</taxon>
        <taxon>Symbiodiniaceae</taxon>
        <taxon>Cladocopium</taxon>
    </lineage>
</organism>
<dbReference type="OrthoDB" id="462739at2759"/>
<comment type="caution">
    <text evidence="3">The sequence shown here is derived from an EMBL/GenBank/DDBJ whole genome shotgun (WGS) entry which is preliminary data.</text>
</comment>